<gene>
    <name evidence="3" type="ORF">SK803_17715</name>
</gene>
<evidence type="ECO:0000259" key="2">
    <source>
        <dbReference type="Pfam" id="PF01494"/>
    </source>
</evidence>
<dbReference type="SUPFAM" id="SSF51905">
    <property type="entry name" value="FAD/NAD(P)-binding domain"/>
    <property type="match status" value="1"/>
</dbReference>
<dbReference type="PRINTS" id="PR00420">
    <property type="entry name" value="RNGMNOXGNASE"/>
</dbReference>
<dbReference type="Proteomes" id="UP001285521">
    <property type="component" value="Unassembled WGS sequence"/>
</dbReference>
<comment type="caution">
    <text evidence="3">The sequence shown here is derived from an EMBL/GenBank/DDBJ whole genome shotgun (WGS) entry which is preliminary data.</text>
</comment>
<dbReference type="PANTHER" id="PTHR43747:SF1">
    <property type="entry name" value="SLR1998 PROTEIN"/>
    <property type="match status" value="1"/>
</dbReference>
<dbReference type="EMBL" id="JAXAVW010000013">
    <property type="protein sequence ID" value="MDX8032065.1"/>
    <property type="molecule type" value="Genomic_DNA"/>
</dbReference>
<name>A0ABU4T1T6_9PSEU</name>
<dbReference type="Gene3D" id="3.50.50.60">
    <property type="entry name" value="FAD/NAD(P)-binding domain"/>
    <property type="match status" value="1"/>
</dbReference>
<accession>A0ABU4T1T6</accession>
<reference evidence="3 4" key="1">
    <citation type="submission" date="2023-11" db="EMBL/GenBank/DDBJ databases">
        <title>Lentzea sokolovensis, sp. nov., Lentzea kristufkii, sp. nov., and Lentzea miocenensis, sp. nov., rare actinobacteria from Sokolov Coal Basin, Miocene lacustrine sediment, Czech Republic.</title>
        <authorList>
            <person name="Lara A."/>
            <person name="Kotroba L."/>
            <person name="Nouioui I."/>
            <person name="Neumann-Schaal M."/>
            <person name="Mast Y."/>
            <person name="Chronakova A."/>
        </authorList>
    </citation>
    <scope>NUCLEOTIDE SEQUENCE [LARGE SCALE GENOMIC DNA]</scope>
    <source>
        <strain evidence="3 4">BCCO 10_0856</strain>
    </source>
</reference>
<dbReference type="GO" id="GO:0016491">
    <property type="term" value="F:oxidoreductase activity"/>
    <property type="evidence" value="ECO:0007669"/>
    <property type="project" value="UniProtKB-KW"/>
</dbReference>
<proteinExistence type="inferred from homology"/>
<protein>
    <submittedName>
        <fullName evidence="3">NAD(P)/FAD-dependent oxidoreductase</fullName>
        <ecNumber evidence="3">1.-.-.-</ecNumber>
    </submittedName>
</protein>
<dbReference type="Gene3D" id="3.30.9.100">
    <property type="match status" value="1"/>
</dbReference>
<dbReference type="Pfam" id="PF01494">
    <property type="entry name" value="FAD_binding_3"/>
    <property type="match status" value="1"/>
</dbReference>
<dbReference type="InterPro" id="IPR036188">
    <property type="entry name" value="FAD/NAD-bd_sf"/>
</dbReference>
<dbReference type="InterPro" id="IPR050816">
    <property type="entry name" value="Flavin-dep_Halogenase_NPB"/>
</dbReference>
<evidence type="ECO:0000313" key="3">
    <source>
        <dbReference type="EMBL" id="MDX8032065.1"/>
    </source>
</evidence>
<dbReference type="EC" id="1.-.-.-" evidence="3"/>
<evidence type="ECO:0000313" key="4">
    <source>
        <dbReference type="Proteomes" id="UP001285521"/>
    </source>
</evidence>
<organism evidence="3 4">
    <name type="scientific">Lentzea miocenica</name>
    <dbReference type="NCBI Taxonomy" id="3095431"/>
    <lineage>
        <taxon>Bacteria</taxon>
        <taxon>Bacillati</taxon>
        <taxon>Actinomycetota</taxon>
        <taxon>Actinomycetes</taxon>
        <taxon>Pseudonocardiales</taxon>
        <taxon>Pseudonocardiaceae</taxon>
        <taxon>Lentzea</taxon>
    </lineage>
</organism>
<dbReference type="RefSeq" id="WP_319967117.1">
    <property type="nucleotide sequence ID" value="NZ_JAXAVW010000013.1"/>
</dbReference>
<sequence length="583" mass="64099">MGKEISSEYDVVVMGGGPAGSTLGAILARRTDLRVAIFEKELFPREHIGESFAHTMIPALEQSGALPKVLASECWIKKFGGGVFNWGETPMVAFFDQPNYLKDGVHRFAIHVNRAEFDDILLKHAAEVGVDVFEETSVSGFSSDGQGCTVTLKDGTEVRAKYFVDASGRRNSIAAKQKREWLSGYRNIAIWQHFLGGKNVQSLPGDWNIFAPGDLSPIGCFAFRDGWCWYIPVPKVINGERRVTHSIGIVTIPEILKQDGYDFTDQKTFLDTVKEVPYLKDLIADVEPVAEKMLTATNYSMINGKFSDYDERWLLAGDASYFVDPLFSSGAGFAVNMAANAAMVLEQTLSGDLDEQSMRDLWRDYDDGWHGMAENFALSIDQWYHALGNASPDSIYWSHRGSSPDLDIQERTFDVLINTAVTAHVLQNIVDGPVEGMAPAPVQAKPGPTPTSEPFDPDTVLILRPEVRLRQSVALDVPGFKGFLPAPPFDEDVDDETRAAMARYWSDPVANGDALTSPVAHPVPAHRFAFDGTEIRGLDREGAAELVTLLESGATAGQLRDKLTGVQHHLFQRLVRAGMVVAA</sequence>
<keyword evidence="3" id="KW-0560">Oxidoreductase</keyword>
<comment type="similarity">
    <text evidence="1">Belongs to the flavin-dependent halogenase family. Bacterial tryptophan halogenase subfamily.</text>
</comment>
<evidence type="ECO:0000256" key="1">
    <source>
        <dbReference type="ARBA" id="ARBA00038396"/>
    </source>
</evidence>
<feature type="domain" description="FAD-binding" evidence="2">
    <location>
        <begin position="8"/>
        <end position="188"/>
    </location>
</feature>
<keyword evidence="4" id="KW-1185">Reference proteome</keyword>
<dbReference type="InterPro" id="IPR002938">
    <property type="entry name" value="FAD-bd"/>
</dbReference>
<dbReference type="PANTHER" id="PTHR43747">
    <property type="entry name" value="FAD-BINDING PROTEIN"/>
    <property type="match status" value="1"/>
</dbReference>